<feature type="compositionally biased region" description="Polar residues" evidence="1">
    <location>
        <begin position="72"/>
        <end position="86"/>
    </location>
</feature>
<protein>
    <submittedName>
        <fullName evidence="2">Uncharacterized protein</fullName>
    </submittedName>
</protein>
<name>A0A8H6KZ36_9LECA</name>
<evidence type="ECO:0000313" key="3">
    <source>
        <dbReference type="Proteomes" id="UP000578531"/>
    </source>
</evidence>
<proteinExistence type="predicted"/>
<feature type="region of interest" description="Disordered" evidence="1">
    <location>
        <begin position="53"/>
        <end position="89"/>
    </location>
</feature>
<feature type="region of interest" description="Disordered" evidence="1">
    <location>
        <begin position="1"/>
        <end position="22"/>
    </location>
</feature>
<dbReference type="AlphaFoldDB" id="A0A8H6KZ36"/>
<evidence type="ECO:0000313" key="2">
    <source>
        <dbReference type="EMBL" id="KAF6229531.1"/>
    </source>
</evidence>
<organism evidence="2 3">
    <name type="scientific">Letharia columbiana</name>
    <dbReference type="NCBI Taxonomy" id="112416"/>
    <lineage>
        <taxon>Eukaryota</taxon>
        <taxon>Fungi</taxon>
        <taxon>Dikarya</taxon>
        <taxon>Ascomycota</taxon>
        <taxon>Pezizomycotina</taxon>
        <taxon>Lecanoromycetes</taxon>
        <taxon>OSLEUM clade</taxon>
        <taxon>Lecanoromycetidae</taxon>
        <taxon>Lecanorales</taxon>
        <taxon>Lecanorineae</taxon>
        <taxon>Parmeliaceae</taxon>
        <taxon>Letharia</taxon>
    </lineage>
</organism>
<dbReference type="RefSeq" id="XP_037159723.1">
    <property type="nucleotide sequence ID" value="XM_037313451.1"/>
</dbReference>
<reference evidence="2 3" key="1">
    <citation type="journal article" date="2020" name="Genomics">
        <title>Complete, high-quality genomes from long-read metagenomic sequencing of two wolf lichen thalli reveals enigmatic genome architecture.</title>
        <authorList>
            <person name="McKenzie S.K."/>
            <person name="Walston R.F."/>
            <person name="Allen J.L."/>
        </authorList>
    </citation>
    <scope>NUCLEOTIDE SEQUENCE [LARGE SCALE GENOMIC DNA]</scope>
    <source>
        <strain evidence="2">WasteWater2</strain>
    </source>
</reference>
<comment type="caution">
    <text evidence="2">The sequence shown here is derived from an EMBL/GenBank/DDBJ whole genome shotgun (WGS) entry which is preliminary data.</text>
</comment>
<dbReference type="Proteomes" id="UP000578531">
    <property type="component" value="Unassembled WGS sequence"/>
</dbReference>
<keyword evidence="3" id="KW-1185">Reference proteome</keyword>
<dbReference type="EMBL" id="JACCJC010000072">
    <property type="protein sequence ID" value="KAF6229531.1"/>
    <property type="molecule type" value="Genomic_DNA"/>
</dbReference>
<accession>A0A8H6KZ36</accession>
<evidence type="ECO:0000256" key="1">
    <source>
        <dbReference type="SAM" id="MobiDB-lite"/>
    </source>
</evidence>
<sequence length="116" mass="13040">MSLNYLEPHAYNSNSQTPKFRDVDEPEHSQILLALQLQNSVGIVRFYPSDTTQNLARSDKGFGPPSPRMQLHQGSNNSREATQEPSDISLWVLRGMRTQTVRERTTAGLDAERQGA</sequence>
<gene>
    <name evidence="2" type="ORF">HO173_011571</name>
</gene>
<dbReference type="GeneID" id="59293213"/>